<evidence type="ECO:0000256" key="1">
    <source>
        <dbReference type="SAM" id="MobiDB-lite"/>
    </source>
</evidence>
<organism evidence="2 3">
    <name type="scientific">Celeribacter arenosi</name>
    <dbReference type="NCBI Taxonomy" id="792649"/>
    <lineage>
        <taxon>Bacteria</taxon>
        <taxon>Pseudomonadati</taxon>
        <taxon>Pseudomonadota</taxon>
        <taxon>Alphaproteobacteria</taxon>
        <taxon>Rhodobacterales</taxon>
        <taxon>Roseobacteraceae</taxon>
        <taxon>Celeribacter</taxon>
    </lineage>
</organism>
<keyword evidence="3" id="KW-1185">Reference proteome</keyword>
<dbReference type="PANTHER" id="PTHR33973">
    <property type="entry name" value="OS07G0153300 PROTEIN"/>
    <property type="match status" value="1"/>
</dbReference>
<dbReference type="Pfam" id="PF07103">
    <property type="entry name" value="DUF1365"/>
    <property type="match status" value="1"/>
</dbReference>
<dbReference type="InterPro" id="IPR010775">
    <property type="entry name" value="DUF1365"/>
</dbReference>
<sequence>MTHWPQHIAGHTVHGRRGGPRNSFRYGVDCVLIDPDATEGPRLFSRNGFNLASVHDRDHGGPLTQGIGATWARAAFAQAGLGDLRLELLTQPRFLGYAFNPVSFWFGWRGADLIAVIAEVSTPFGDRHSYLCFNPDHAPIRKDHRITARKHLHVSPFQDVAGLYHFNFDIDAQKIAIRIFHENGAKGVIATLHGKRARLTNRAILLATLRRPFGPMRTIALIHWQALKLKLKGARWRRQPTPPTHELTLPEASSHDF</sequence>
<dbReference type="EMBL" id="BAABDF010000001">
    <property type="protein sequence ID" value="GAA3852939.1"/>
    <property type="molecule type" value="Genomic_DNA"/>
</dbReference>
<reference evidence="3" key="1">
    <citation type="journal article" date="2019" name="Int. J. Syst. Evol. Microbiol.">
        <title>The Global Catalogue of Microorganisms (GCM) 10K type strain sequencing project: providing services to taxonomists for standard genome sequencing and annotation.</title>
        <authorList>
            <consortium name="The Broad Institute Genomics Platform"/>
            <consortium name="The Broad Institute Genome Sequencing Center for Infectious Disease"/>
            <person name="Wu L."/>
            <person name="Ma J."/>
        </authorList>
    </citation>
    <scope>NUCLEOTIDE SEQUENCE [LARGE SCALE GENOMIC DNA]</scope>
    <source>
        <strain evidence="3">JCM 17190</strain>
    </source>
</reference>
<comment type="caution">
    <text evidence="2">The sequence shown here is derived from an EMBL/GenBank/DDBJ whole genome shotgun (WGS) entry which is preliminary data.</text>
</comment>
<dbReference type="Proteomes" id="UP001399917">
    <property type="component" value="Unassembled WGS sequence"/>
</dbReference>
<evidence type="ECO:0000313" key="3">
    <source>
        <dbReference type="Proteomes" id="UP001399917"/>
    </source>
</evidence>
<dbReference type="PANTHER" id="PTHR33973:SF4">
    <property type="entry name" value="OS07G0153300 PROTEIN"/>
    <property type="match status" value="1"/>
</dbReference>
<evidence type="ECO:0000313" key="2">
    <source>
        <dbReference type="EMBL" id="GAA3852939.1"/>
    </source>
</evidence>
<dbReference type="RefSeq" id="WP_344841815.1">
    <property type="nucleotide sequence ID" value="NZ_BAABDF010000001.1"/>
</dbReference>
<feature type="region of interest" description="Disordered" evidence="1">
    <location>
        <begin position="238"/>
        <end position="257"/>
    </location>
</feature>
<gene>
    <name evidence="2" type="ORF">GCM10022404_00380</name>
</gene>
<accession>A0ABP7JRW8</accession>
<name>A0ABP7JRW8_9RHOB</name>
<proteinExistence type="predicted"/>
<protein>
    <submittedName>
        <fullName evidence="2">DUF1365 domain-containing protein</fullName>
    </submittedName>
</protein>